<protein>
    <submittedName>
        <fullName evidence="1">Uncharacterized protein</fullName>
    </submittedName>
</protein>
<evidence type="ECO:0000313" key="1">
    <source>
        <dbReference type="EnsemblPlants" id="MELO3C030771.2.1"/>
    </source>
</evidence>
<organism evidence="1">
    <name type="scientific">Cucumis melo</name>
    <name type="common">Muskmelon</name>
    <dbReference type="NCBI Taxonomy" id="3656"/>
    <lineage>
        <taxon>Eukaryota</taxon>
        <taxon>Viridiplantae</taxon>
        <taxon>Streptophyta</taxon>
        <taxon>Embryophyta</taxon>
        <taxon>Tracheophyta</taxon>
        <taxon>Spermatophyta</taxon>
        <taxon>Magnoliopsida</taxon>
        <taxon>eudicotyledons</taxon>
        <taxon>Gunneridae</taxon>
        <taxon>Pentapetalae</taxon>
        <taxon>rosids</taxon>
        <taxon>fabids</taxon>
        <taxon>Cucurbitales</taxon>
        <taxon>Cucurbitaceae</taxon>
        <taxon>Benincaseae</taxon>
        <taxon>Cucumis</taxon>
    </lineage>
</organism>
<dbReference type="AlphaFoldDB" id="A0A9I9E9R2"/>
<name>A0A9I9E9R2_CUCME</name>
<sequence>ISILIECLEEYATCPLIPKNFSRFAAIARDGVAKKAAQFVKFVSRMRFASLLQNSTYQTKTKRIHKEYVSLGRRLMAFSKFIVQCLSISNMLVLIKFSEFVARHIREDEGVILETESRDFLGKR</sequence>
<dbReference type="Gramene" id="MELO3C030771.2.1">
    <property type="protein sequence ID" value="MELO3C030771.2.1"/>
    <property type="gene ID" value="MELO3C030771.2"/>
</dbReference>
<accession>A0A9I9E9R2</accession>
<proteinExistence type="predicted"/>
<dbReference type="EnsemblPlants" id="MELO3C030771.2.1">
    <property type="protein sequence ID" value="MELO3C030771.2.1"/>
    <property type="gene ID" value="MELO3C030771.2"/>
</dbReference>
<reference evidence="1" key="1">
    <citation type="submission" date="2023-03" db="UniProtKB">
        <authorList>
            <consortium name="EnsemblPlants"/>
        </authorList>
    </citation>
    <scope>IDENTIFICATION</scope>
</reference>